<proteinExistence type="inferred from homology"/>
<feature type="transmembrane region" description="Helical" evidence="15">
    <location>
        <begin position="382"/>
        <end position="405"/>
    </location>
</feature>
<keyword evidence="11" id="KW-0186">Copper</keyword>
<evidence type="ECO:0000256" key="10">
    <source>
        <dbReference type="ARBA" id="ARBA00022989"/>
    </source>
</evidence>
<feature type="transmembrane region" description="Helical" evidence="15">
    <location>
        <begin position="101"/>
        <end position="120"/>
    </location>
</feature>
<evidence type="ECO:0000256" key="8">
    <source>
        <dbReference type="ARBA" id="ARBA00022840"/>
    </source>
</evidence>
<evidence type="ECO:0000313" key="18">
    <source>
        <dbReference type="Proteomes" id="UP000522720"/>
    </source>
</evidence>
<dbReference type="GO" id="GO:0005507">
    <property type="term" value="F:copper ion binding"/>
    <property type="evidence" value="ECO:0007669"/>
    <property type="project" value="TreeGrafter"/>
</dbReference>
<dbReference type="SUPFAM" id="SSF81653">
    <property type="entry name" value="Calcium ATPase, transduction domain A"/>
    <property type="match status" value="1"/>
</dbReference>
<dbReference type="PRINTS" id="PR00943">
    <property type="entry name" value="CUATPASE"/>
</dbReference>
<dbReference type="EMBL" id="JAAXPR010000006">
    <property type="protein sequence ID" value="NKZ20179.1"/>
    <property type="molecule type" value="Genomic_DNA"/>
</dbReference>
<dbReference type="InterPro" id="IPR027256">
    <property type="entry name" value="P-typ_ATPase_IB"/>
</dbReference>
<evidence type="ECO:0000256" key="5">
    <source>
        <dbReference type="ARBA" id="ARBA00022723"/>
    </source>
</evidence>
<evidence type="ECO:0000256" key="15">
    <source>
        <dbReference type="RuleBase" id="RU362081"/>
    </source>
</evidence>
<feature type="transmembrane region" description="Helical" evidence="15">
    <location>
        <begin position="132"/>
        <end position="152"/>
    </location>
</feature>
<dbReference type="Gene3D" id="3.30.70.100">
    <property type="match status" value="1"/>
</dbReference>
<feature type="domain" description="HMA" evidence="16">
    <location>
        <begin position="7"/>
        <end position="73"/>
    </location>
</feature>
<dbReference type="Pfam" id="PF00122">
    <property type="entry name" value="E1-E2_ATPase"/>
    <property type="match status" value="1"/>
</dbReference>
<dbReference type="InterPro" id="IPR023298">
    <property type="entry name" value="ATPase_P-typ_TM_dom_sf"/>
</dbReference>
<keyword evidence="9" id="KW-1278">Translocase</keyword>
<keyword evidence="15" id="KW-1003">Cell membrane</keyword>
<comment type="catalytic activity">
    <reaction evidence="14">
        <text>Cu(+)(in) + ATP + H2O = Cu(+)(out) + ADP + phosphate + H(+)</text>
        <dbReference type="Rhea" id="RHEA:25792"/>
        <dbReference type="ChEBI" id="CHEBI:15377"/>
        <dbReference type="ChEBI" id="CHEBI:15378"/>
        <dbReference type="ChEBI" id="CHEBI:30616"/>
        <dbReference type="ChEBI" id="CHEBI:43474"/>
        <dbReference type="ChEBI" id="CHEBI:49552"/>
        <dbReference type="ChEBI" id="CHEBI:456216"/>
        <dbReference type="EC" id="7.2.2.8"/>
    </reaction>
</comment>
<feature type="transmembrane region" description="Helical" evidence="15">
    <location>
        <begin position="355"/>
        <end position="376"/>
    </location>
</feature>
<evidence type="ECO:0000256" key="1">
    <source>
        <dbReference type="ARBA" id="ARBA00004651"/>
    </source>
</evidence>
<feature type="transmembrane region" description="Helical" evidence="15">
    <location>
        <begin position="703"/>
        <end position="725"/>
    </location>
</feature>
<dbReference type="InterPro" id="IPR036163">
    <property type="entry name" value="HMA_dom_sf"/>
</dbReference>
<dbReference type="FunFam" id="2.70.150.10:FF:000002">
    <property type="entry name" value="Copper-transporting ATPase 1, putative"/>
    <property type="match status" value="1"/>
</dbReference>
<dbReference type="GO" id="GO:0055070">
    <property type="term" value="P:copper ion homeostasis"/>
    <property type="evidence" value="ECO:0007669"/>
    <property type="project" value="TreeGrafter"/>
</dbReference>
<evidence type="ECO:0000313" key="17">
    <source>
        <dbReference type="EMBL" id="NKZ20179.1"/>
    </source>
</evidence>
<dbReference type="Gene3D" id="2.70.150.10">
    <property type="entry name" value="Calcium-transporting ATPase, cytoplasmic transduction domain A"/>
    <property type="match status" value="1"/>
</dbReference>
<dbReference type="NCBIfam" id="TIGR01494">
    <property type="entry name" value="ATPase_P-type"/>
    <property type="match status" value="1"/>
</dbReference>
<evidence type="ECO:0000256" key="13">
    <source>
        <dbReference type="ARBA" id="ARBA00023136"/>
    </source>
</evidence>
<dbReference type="GO" id="GO:0043682">
    <property type="term" value="F:P-type divalent copper transporter activity"/>
    <property type="evidence" value="ECO:0007669"/>
    <property type="project" value="TreeGrafter"/>
</dbReference>
<dbReference type="InterPro" id="IPR023214">
    <property type="entry name" value="HAD_sf"/>
</dbReference>
<dbReference type="Proteomes" id="UP000522720">
    <property type="component" value="Unassembled WGS sequence"/>
</dbReference>
<keyword evidence="8 15" id="KW-0067">ATP-binding</keyword>
<dbReference type="RefSeq" id="WP_168548937.1">
    <property type="nucleotide sequence ID" value="NZ_JAAXPR010000006.1"/>
</dbReference>
<evidence type="ECO:0000259" key="16">
    <source>
        <dbReference type="PROSITE" id="PS50846"/>
    </source>
</evidence>
<dbReference type="NCBIfam" id="TIGR01511">
    <property type="entry name" value="ATPase-IB1_Cu"/>
    <property type="match status" value="1"/>
</dbReference>
<comment type="subcellular location">
    <subcellularLocation>
        <location evidence="1">Cell membrane</location>
        <topology evidence="1">Multi-pass membrane protein</topology>
    </subcellularLocation>
</comment>
<dbReference type="Pfam" id="PF00702">
    <property type="entry name" value="Hydrolase"/>
    <property type="match status" value="1"/>
</dbReference>
<dbReference type="InterPro" id="IPR008250">
    <property type="entry name" value="ATPase_P-typ_transduc_dom_A_sf"/>
</dbReference>
<dbReference type="PANTHER" id="PTHR43520:SF8">
    <property type="entry name" value="P-TYPE CU(+) TRANSPORTER"/>
    <property type="match status" value="1"/>
</dbReference>
<dbReference type="InterPro" id="IPR006121">
    <property type="entry name" value="HMA_dom"/>
</dbReference>
<dbReference type="InterPro" id="IPR036412">
    <property type="entry name" value="HAD-like_sf"/>
</dbReference>
<feature type="transmembrane region" description="Helical" evidence="15">
    <location>
        <begin position="731"/>
        <end position="750"/>
    </location>
</feature>
<dbReference type="Gene3D" id="3.40.50.1000">
    <property type="entry name" value="HAD superfamily/HAD-like"/>
    <property type="match status" value="1"/>
</dbReference>
<dbReference type="InterPro" id="IPR017969">
    <property type="entry name" value="Heavy-metal-associated_CS"/>
</dbReference>
<dbReference type="Pfam" id="PF00403">
    <property type="entry name" value="HMA"/>
    <property type="match status" value="1"/>
</dbReference>
<dbReference type="SFLD" id="SFLDG00002">
    <property type="entry name" value="C1.7:_P-type_atpase_like"/>
    <property type="match status" value="1"/>
</dbReference>
<dbReference type="SFLD" id="SFLDF00027">
    <property type="entry name" value="p-type_atpase"/>
    <property type="match status" value="1"/>
</dbReference>
<dbReference type="PROSITE" id="PS50846">
    <property type="entry name" value="HMA_2"/>
    <property type="match status" value="1"/>
</dbReference>
<keyword evidence="13 15" id="KW-0472">Membrane</keyword>
<dbReference type="NCBIfam" id="TIGR01525">
    <property type="entry name" value="ATPase-IB_hvy"/>
    <property type="match status" value="1"/>
</dbReference>
<keyword evidence="6 15" id="KW-0547">Nucleotide-binding</keyword>
<dbReference type="InterPro" id="IPR018303">
    <property type="entry name" value="ATPase_P-typ_P_site"/>
</dbReference>
<keyword evidence="4 15" id="KW-0812">Transmembrane</keyword>
<dbReference type="InterPro" id="IPR044492">
    <property type="entry name" value="P_typ_ATPase_HD_dom"/>
</dbReference>
<protein>
    <recommendedName>
        <fullName evidence="3">P-type Cu(+) transporter</fullName>
        <ecNumber evidence="3">7.2.2.8</ecNumber>
    </recommendedName>
</protein>
<gene>
    <name evidence="17" type="ORF">HF992_04870</name>
</gene>
<comment type="caution">
    <text evidence="17">The sequence shown here is derived from an EMBL/GenBank/DDBJ whole genome shotgun (WGS) entry which is preliminary data.</text>
</comment>
<dbReference type="PRINTS" id="PR00119">
    <property type="entry name" value="CATATPASE"/>
</dbReference>
<dbReference type="SFLD" id="SFLDS00003">
    <property type="entry name" value="Haloacid_Dehalogenase"/>
    <property type="match status" value="1"/>
</dbReference>
<dbReference type="CDD" id="cd02094">
    <property type="entry name" value="P-type_ATPase_Cu-like"/>
    <property type="match status" value="1"/>
</dbReference>
<evidence type="ECO:0000256" key="3">
    <source>
        <dbReference type="ARBA" id="ARBA00012517"/>
    </source>
</evidence>
<sequence>MEEDVMVQERYKVNGMSCASCAARVERTVSQLADVASAQVNLATEYLTVESYRADFDWQTVVDAVTAAGYEAIPKVKNQRQSYQADQGYQEKQSKALKRKVIWAMVFALPLLYLSMGSMLGLPIPNQLSPDIAPMAFALIQLALTVPVMWFGRDFYRRGFRNLLKAHPNMDSLIAVGTGAAFLYGLYAVWAIGQGENHFAHHLYFESVGVIITLILLGKFLELRAKRQTSQAIERLMDLSPKTATVVRRGQAVEIDTEDIRLGDVVRVKPGGIIPVDGRVLIGETAVDESMITGESMPVNKTVGDNVISATINQHGSIDYEATKVGEDTTLSKIIRLVEDAQGSKAPIAALADKISLYFVPMVIGLAVLASAFWYFAKGGDFSFALQIFVSVLVIACPCALGLATPTAIMVGTGKGAEHGILVKSGQALETAHHVDTIVLDKTGTITEGKPQVTDVLAMAPWQERDILALAAACEAGSEHPVARAILSHVATVLPDKSEESRLRVTDFQAVPGQGIIGRYHQAPVAFGNEKLMTEQAVTIDALSQTAQRLAEAGKTPIYLALDQQVIGLIAVADPIKETSREAIAEMKTLGLEVVMLTGDHEATAQAIAEEVGITQVFSQVLPKDKAQIVQDLQAAGRQVAMVGDGINDAPALVQADLGLAIGSGTDVAIESADMVLMRANLQDVLTALKLSQVTLSTIKENLFWAFAYNLLGIPVAMGLLYLFGGPLLDPMLAGLAMSLSSVSVLANALRLKSRKL</sequence>
<dbReference type="EC" id="7.2.2.8" evidence="3"/>
<name>A0A7X6S0J8_9STRE</name>
<dbReference type="CDD" id="cd00371">
    <property type="entry name" value="HMA"/>
    <property type="match status" value="1"/>
</dbReference>
<keyword evidence="12" id="KW-0813">Transport</keyword>
<evidence type="ECO:0000256" key="14">
    <source>
        <dbReference type="ARBA" id="ARBA00049289"/>
    </source>
</evidence>
<evidence type="ECO:0000256" key="4">
    <source>
        <dbReference type="ARBA" id="ARBA00022692"/>
    </source>
</evidence>
<comment type="similarity">
    <text evidence="2 15">Belongs to the cation transport ATPase (P-type) (TC 3.A.3) family. Type IB subfamily.</text>
</comment>
<reference evidence="17 18" key="1">
    <citation type="submission" date="2020-04" db="EMBL/GenBank/DDBJ databases">
        <title>MicrobeNet Type strains.</title>
        <authorList>
            <person name="Nicholson A.C."/>
        </authorList>
    </citation>
    <scope>NUCLEOTIDE SEQUENCE [LARGE SCALE GENOMIC DNA]</scope>
    <source>
        <strain evidence="17 18">CCUG 69612</strain>
    </source>
</reference>
<keyword evidence="12" id="KW-0406">Ion transport</keyword>
<dbReference type="AlphaFoldDB" id="A0A7X6S0J8"/>
<dbReference type="PROSITE" id="PS00154">
    <property type="entry name" value="ATPASE_E1_E2"/>
    <property type="match status" value="1"/>
</dbReference>
<accession>A0A7X6S0J8</accession>
<dbReference type="GO" id="GO:0140581">
    <property type="term" value="F:P-type monovalent copper transporter activity"/>
    <property type="evidence" value="ECO:0007669"/>
    <property type="project" value="UniProtKB-EC"/>
</dbReference>
<evidence type="ECO:0000256" key="9">
    <source>
        <dbReference type="ARBA" id="ARBA00022967"/>
    </source>
</evidence>
<evidence type="ECO:0000256" key="2">
    <source>
        <dbReference type="ARBA" id="ARBA00006024"/>
    </source>
</evidence>
<dbReference type="InterPro" id="IPR023299">
    <property type="entry name" value="ATPase_P-typ_cyto_dom_N"/>
</dbReference>
<evidence type="ECO:0000256" key="12">
    <source>
        <dbReference type="ARBA" id="ARBA00023065"/>
    </source>
</evidence>
<dbReference type="Gene3D" id="3.40.1110.10">
    <property type="entry name" value="Calcium-transporting ATPase, cytoplasmic domain N"/>
    <property type="match status" value="1"/>
</dbReference>
<keyword evidence="18" id="KW-1185">Reference proteome</keyword>
<evidence type="ECO:0000256" key="7">
    <source>
        <dbReference type="ARBA" id="ARBA00022796"/>
    </source>
</evidence>
<feature type="transmembrane region" description="Helical" evidence="15">
    <location>
        <begin position="173"/>
        <end position="193"/>
    </location>
</feature>
<dbReference type="GO" id="GO:0005524">
    <property type="term" value="F:ATP binding"/>
    <property type="evidence" value="ECO:0007669"/>
    <property type="project" value="UniProtKB-UniRule"/>
</dbReference>
<evidence type="ECO:0000256" key="11">
    <source>
        <dbReference type="ARBA" id="ARBA00023008"/>
    </source>
</evidence>
<dbReference type="SUPFAM" id="SSF81665">
    <property type="entry name" value="Calcium ATPase, transmembrane domain M"/>
    <property type="match status" value="1"/>
</dbReference>
<feature type="transmembrane region" description="Helical" evidence="15">
    <location>
        <begin position="199"/>
        <end position="221"/>
    </location>
</feature>
<organism evidence="17 18">
    <name type="scientific">Streptococcus ovuberis</name>
    <dbReference type="NCBI Taxonomy" id="1936207"/>
    <lineage>
        <taxon>Bacteria</taxon>
        <taxon>Bacillati</taxon>
        <taxon>Bacillota</taxon>
        <taxon>Bacilli</taxon>
        <taxon>Lactobacillales</taxon>
        <taxon>Streptococcaceae</taxon>
        <taxon>Streptococcus</taxon>
    </lineage>
</organism>
<dbReference type="SUPFAM" id="SSF56784">
    <property type="entry name" value="HAD-like"/>
    <property type="match status" value="1"/>
</dbReference>
<dbReference type="GO" id="GO:0005886">
    <property type="term" value="C:plasma membrane"/>
    <property type="evidence" value="ECO:0007669"/>
    <property type="project" value="UniProtKB-SubCell"/>
</dbReference>
<evidence type="ECO:0000256" key="6">
    <source>
        <dbReference type="ARBA" id="ARBA00022741"/>
    </source>
</evidence>
<keyword evidence="10 15" id="KW-1133">Transmembrane helix</keyword>
<dbReference type="PANTHER" id="PTHR43520">
    <property type="entry name" value="ATP7, ISOFORM B"/>
    <property type="match status" value="1"/>
</dbReference>
<dbReference type="InterPro" id="IPR059000">
    <property type="entry name" value="ATPase_P-type_domA"/>
</dbReference>
<dbReference type="SUPFAM" id="SSF55008">
    <property type="entry name" value="HMA, heavy metal-associated domain"/>
    <property type="match status" value="1"/>
</dbReference>
<dbReference type="PROSITE" id="PS01047">
    <property type="entry name" value="HMA_1"/>
    <property type="match status" value="1"/>
</dbReference>
<keyword evidence="7" id="KW-0187">Copper transport</keyword>
<dbReference type="InterPro" id="IPR001757">
    <property type="entry name" value="P_typ_ATPase"/>
</dbReference>
<keyword evidence="5 15" id="KW-0479">Metal-binding</keyword>
<dbReference type="GO" id="GO:0016887">
    <property type="term" value="F:ATP hydrolysis activity"/>
    <property type="evidence" value="ECO:0007669"/>
    <property type="project" value="InterPro"/>
</dbReference>